<keyword evidence="5 8" id="KW-0812">Transmembrane</keyword>
<dbReference type="AlphaFoldDB" id="A0AAV0QLR5"/>
<evidence type="ECO:0000256" key="2">
    <source>
        <dbReference type="ARBA" id="ARBA00007651"/>
    </source>
</evidence>
<dbReference type="Proteomes" id="UP001154282">
    <property type="component" value="Unassembled WGS sequence"/>
</dbReference>
<proteinExistence type="inferred from homology"/>
<evidence type="ECO:0000313" key="10">
    <source>
        <dbReference type="EMBL" id="CAI0546128.1"/>
    </source>
</evidence>
<dbReference type="PANTHER" id="PTHR36488">
    <property type="entry name" value="CASP-LIKE PROTEIN 1U1"/>
    <property type="match status" value="1"/>
</dbReference>
<evidence type="ECO:0000256" key="6">
    <source>
        <dbReference type="ARBA" id="ARBA00022989"/>
    </source>
</evidence>
<evidence type="ECO:0000256" key="5">
    <source>
        <dbReference type="ARBA" id="ARBA00022692"/>
    </source>
</evidence>
<comment type="subcellular location">
    <subcellularLocation>
        <location evidence="1 8">Cell membrane</location>
        <topology evidence="1 8">Multi-pass membrane protein</topology>
    </subcellularLocation>
</comment>
<dbReference type="Pfam" id="PF04535">
    <property type="entry name" value="CASP_dom"/>
    <property type="match status" value="1"/>
</dbReference>
<keyword evidence="6 8" id="KW-1133">Transmembrane helix</keyword>
<reference evidence="10" key="1">
    <citation type="submission" date="2022-08" db="EMBL/GenBank/DDBJ databases">
        <authorList>
            <person name="Gutierrez-Valencia J."/>
        </authorList>
    </citation>
    <scope>NUCLEOTIDE SEQUENCE</scope>
</reference>
<dbReference type="InterPro" id="IPR006459">
    <property type="entry name" value="CASP/CASPL"/>
</dbReference>
<feature type="transmembrane region" description="Helical" evidence="8">
    <location>
        <begin position="151"/>
        <end position="175"/>
    </location>
</feature>
<evidence type="ECO:0000313" key="11">
    <source>
        <dbReference type="Proteomes" id="UP001154282"/>
    </source>
</evidence>
<evidence type="ECO:0000256" key="8">
    <source>
        <dbReference type="RuleBase" id="RU361233"/>
    </source>
</evidence>
<dbReference type="EMBL" id="CAMGYJ010000009">
    <property type="protein sequence ID" value="CAI0546128.1"/>
    <property type="molecule type" value="Genomic_DNA"/>
</dbReference>
<protein>
    <recommendedName>
        <fullName evidence="8">CASP-like protein</fullName>
    </recommendedName>
</protein>
<comment type="similarity">
    <text evidence="2 8">Belongs to the Casparian strip membrane proteins (CASP) family.</text>
</comment>
<dbReference type="InterPro" id="IPR006702">
    <property type="entry name" value="CASP_dom"/>
</dbReference>
<dbReference type="PANTHER" id="PTHR36488:SF8">
    <property type="entry name" value="CASP-LIKE PROTEIN 1U1"/>
    <property type="match status" value="1"/>
</dbReference>
<dbReference type="GO" id="GO:0005886">
    <property type="term" value="C:plasma membrane"/>
    <property type="evidence" value="ECO:0007669"/>
    <property type="project" value="UniProtKB-SubCell"/>
</dbReference>
<comment type="caution">
    <text evidence="10">The sequence shown here is derived from an EMBL/GenBank/DDBJ whole genome shotgun (WGS) entry which is preliminary data.</text>
</comment>
<comment type="subunit">
    <text evidence="3 8">Homodimer and heterodimers.</text>
</comment>
<feature type="domain" description="Casparian strip membrane protein" evidence="9">
    <location>
        <begin position="12"/>
        <end position="161"/>
    </location>
</feature>
<accession>A0AAV0QLR5</accession>
<keyword evidence="4 8" id="KW-1003">Cell membrane</keyword>
<keyword evidence="11" id="KW-1185">Reference proteome</keyword>
<evidence type="ECO:0000256" key="3">
    <source>
        <dbReference type="ARBA" id="ARBA00011489"/>
    </source>
</evidence>
<evidence type="ECO:0000256" key="7">
    <source>
        <dbReference type="ARBA" id="ARBA00023136"/>
    </source>
</evidence>
<evidence type="ECO:0000259" key="9">
    <source>
        <dbReference type="Pfam" id="PF04535"/>
    </source>
</evidence>
<keyword evidence="7 8" id="KW-0472">Membrane</keyword>
<sequence>MGRAEVVQKRQKAAIMALRVAALLATAAATIVMALNKETRTFVVGTVGTTPVTASVTAKFQHTPANVFFVIANAMASNHNLMMIGSDLFGLEFKGFKLPLVAVLDMLNAALLSAGVHGAAFMAQLAKNGNSHARWNEICDNFQGYCNRGGVAILAAYVGLLLTLGITVVSIVKLLKPKPKPQSQPLASEIEVP</sequence>
<evidence type="ECO:0000256" key="1">
    <source>
        <dbReference type="ARBA" id="ARBA00004651"/>
    </source>
</evidence>
<gene>
    <name evidence="10" type="ORF">LITE_LOCUS43843</name>
</gene>
<dbReference type="NCBIfam" id="TIGR01569">
    <property type="entry name" value="A_tha_TIGR01569"/>
    <property type="match status" value="1"/>
</dbReference>
<organism evidence="10 11">
    <name type="scientific">Linum tenue</name>
    <dbReference type="NCBI Taxonomy" id="586396"/>
    <lineage>
        <taxon>Eukaryota</taxon>
        <taxon>Viridiplantae</taxon>
        <taxon>Streptophyta</taxon>
        <taxon>Embryophyta</taxon>
        <taxon>Tracheophyta</taxon>
        <taxon>Spermatophyta</taxon>
        <taxon>Magnoliopsida</taxon>
        <taxon>eudicotyledons</taxon>
        <taxon>Gunneridae</taxon>
        <taxon>Pentapetalae</taxon>
        <taxon>rosids</taxon>
        <taxon>fabids</taxon>
        <taxon>Malpighiales</taxon>
        <taxon>Linaceae</taxon>
        <taxon>Linum</taxon>
    </lineage>
</organism>
<dbReference type="InterPro" id="IPR044173">
    <property type="entry name" value="CASPL"/>
</dbReference>
<evidence type="ECO:0000256" key="4">
    <source>
        <dbReference type="ARBA" id="ARBA00022475"/>
    </source>
</evidence>
<comment type="caution">
    <text evidence="8">Lacks conserved residue(s) required for the propagation of feature annotation.</text>
</comment>
<name>A0AAV0QLR5_9ROSI</name>